<dbReference type="PRINTS" id="PR00080">
    <property type="entry name" value="SDRFAMILY"/>
</dbReference>
<evidence type="ECO:0000313" key="4">
    <source>
        <dbReference type="Proteomes" id="UP000773614"/>
    </source>
</evidence>
<dbReference type="PANTHER" id="PTHR42760">
    <property type="entry name" value="SHORT-CHAIN DEHYDROGENASES/REDUCTASES FAMILY MEMBER"/>
    <property type="match status" value="1"/>
</dbReference>
<dbReference type="PANTHER" id="PTHR42760:SF135">
    <property type="entry name" value="BLL7886 PROTEIN"/>
    <property type="match status" value="1"/>
</dbReference>
<dbReference type="SUPFAM" id="SSF51735">
    <property type="entry name" value="NAD(P)-binding Rossmann-fold domains"/>
    <property type="match status" value="1"/>
</dbReference>
<dbReference type="Proteomes" id="UP000773614">
    <property type="component" value="Unassembled WGS sequence"/>
</dbReference>
<evidence type="ECO:0000259" key="2">
    <source>
        <dbReference type="SMART" id="SM00822"/>
    </source>
</evidence>
<evidence type="ECO:0000256" key="1">
    <source>
        <dbReference type="ARBA" id="ARBA00006484"/>
    </source>
</evidence>
<dbReference type="InterPro" id="IPR036291">
    <property type="entry name" value="NAD(P)-bd_dom_sf"/>
</dbReference>
<proteinExistence type="inferred from homology"/>
<dbReference type="GO" id="GO:0030497">
    <property type="term" value="P:fatty acid elongation"/>
    <property type="evidence" value="ECO:0007669"/>
    <property type="project" value="TreeGrafter"/>
</dbReference>
<evidence type="ECO:0000313" key="3">
    <source>
        <dbReference type="EMBL" id="MYZ48242.1"/>
    </source>
</evidence>
<keyword evidence="4" id="KW-1185">Reference proteome</keyword>
<gene>
    <name evidence="3" type="ORF">E4O86_11020</name>
</gene>
<reference evidence="3" key="1">
    <citation type="submission" date="2019-03" db="EMBL/GenBank/DDBJ databases">
        <title>Afifella sp. nov., isolated from activated sludge.</title>
        <authorList>
            <person name="Li Q."/>
            <person name="Liu Y."/>
        </authorList>
    </citation>
    <scope>NUCLEOTIDE SEQUENCE</scope>
    <source>
        <strain evidence="3">L72</strain>
    </source>
</reference>
<dbReference type="FunFam" id="3.40.50.720:FF:000084">
    <property type="entry name" value="Short-chain dehydrogenase reductase"/>
    <property type="match status" value="1"/>
</dbReference>
<accession>A0A964T5G3</accession>
<dbReference type="GO" id="GO:0016616">
    <property type="term" value="F:oxidoreductase activity, acting on the CH-OH group of donors, NAD or NADP as acceptor"/>
    <property type="evidence" value="ECO:0007669"/>
    <property type="project" value="TreeGrafter"/>
</dbReference>
<name>A0A964T5G3_9HYPH</name>
<dbReference type="SMART" id="SM00822">
    <property type="entry name" value="PKS_KR"/>
    <property type="match status" value="1"/>
</dbReference>
<dbReference type="PROSITE" id="PS00061">
    <property type="entry name" value="ADH_SHORT"/>
    <property type="match status" value="1"/>
</dbReference>
<dbReference type="PRINTS" id="PR00081">
    <property type="entry name" value="GDHRDH"/>
</dbReference>
<dbReference type="InterPro" id="IPR002347">
    <property type="entry name" value="SDR_fam"/>
</dbReference>
<dbReference type="Pfam" id="PF13561">
    <property type="entry name" value="adh_short_C2"/>
    <property type="match status" value="1"/>
</dbReference>
<sequence>MRAPNAAAIFDLAGRTALVTGASSGLGRRFARVLAANGATVALAARRIERLEALAATIEGEGGRAVPVACDVTDPTSVARAFETVETACGPVTILVNNAGIAHSDRALELSPETWRRVMETDLDAVFFVARHAAERMIAAGTPGAIVNVASVLALAVSKGTAAYAVSKAGVLQLTRALALEWARHGIRVNAIAPGWFRTELNAEVIDGEVGAALARANPLRRIGTEGDLDGALLLLASSAGAYMTGAHILVDGGQLLNAGG</sequence>
<dbReference type="CDD" id="cd05233">
    <property type="entry name" value="SDR_c"/>
    <property type="match status" value="1"/>
</dbReference>
<organism evidence="3 4">
    <name type="scientific">Propylenella binzhouense</name>
    <dbReference type="NCBI Taxonomy" id="2555902"/>
    <lineage>
        <taxon>Bacteria</taxon>
        <taxon>Pseudomonadati</taxon>
        <taxon>Pseudomonadota</taxon>
        <taxon>Alphaproteobacteria</taxon>
        <taxon>Hyphomicrobiales</taxon>
        <taxon>Propylenellaceae</taxon>
        <taxon>Propylenella</taxon>
    </lineage>
</organism>
<feature type="domain" description="Ketoreductase" evidence="2">
    <location>
        <begin position="15"/>
        <end position="196"/>
    </location>
</feature>
<dbReference type="EMBL" id="SPKJ01000032">
    <property type="protein sequence ID" value="MYZ48242.1"/>
    <property type="molecule type" value="Genomic_DNA"/>
</dbReference>
<comment type="caution">
    <text evidence="3">The sequence shown here is derived from an EMBL/GenBank/DDBJ whole genome shotgun (WGS) entry which is preliminary data.</text>
</comment>
<protein>
    <submittedName>
        <fullName evidence="3">SDR family oxidoreductase</fullName>
    </submittedName>
</protein>
<dbReference type="InterPro" id="IPR057326">
    <property type="entry name" value="KR_dom"/>
</dbReference>
<dbReference type="InterPro" id="IPR020904">
    <property type="entry name" value="Sc_DH/Rdtase_CS"/>
</dbReference>
<dbReference type="Gene3D" id="3.40.50.720">
    <property type="entry name" value="NAD(P)-binding Rossmann-like Domain"/>
    <property type="match status" value="1"/>
</dbReference>
<dbReference type="OrthoDB" id="286404at2"/>
<dbReference type="AlphaFoldDB" id="A0A964T5G3"/>
<comment type="similarity">
    <text evidence="1">Belongs to the short-chain dehydrogenases/reductases (SDR) family.</text>
</comment>